<proteinExistence type="predicted"/>
<organism evidence="2 3">
    <name type="scientific">Owenia fusiformis</name>
    <name type="common">Polychaete worm</name>
    <dbReference type="NCBI Taxonomy" id="6347"/>
    <lineage>
        <taxon>Eukaryota</taxon>
        <taxon>Metazoa</taxon>
        <taxon>Spiralia</taxon>
        <taxon>Lophotrochozoa</taxon>
        <taxon>Annelida</taxon>
        <taxon>Polychaeta</taxon>
        <taxon>Sedentaria</taxon>
        <taxon>Canalipalpata</taxon>
        <taxon>Sabellida</taxon>
        <taxon>Oweniida</taxon>
        <taxon>Oweniidae</taxon>
        <taxon>Owenia</taxon>
    </lineage>
</organism>
<feature type="region of interest" description="Disordered" evidence="1">
    <location>
        <begin position="272"/>
        <end position="317"/>
    </location>
</feature>
<feature type="compositionally biased region" description="Basic and acidic residues" evidence="1">
    <location>
        <begin position="454"/>
        <end position="469"/>
    </location>
</feature>
<feature type="compositionally biased region" description="Low complexity" evidence="1">
    <location>
        <begin position="163"/>
        <end position="194"/>
    </location>
</feature>
<protein>
    <submittedName>
        <fullName evidence="2">Uncharacterized protein</fullName>
    </submittedName>
</protein>
<feature type="region of interest" description="Disordered" evidence="1">
    <location>
        <begin position="556"/>
        <end position="615"/>
    </location>
</feature>
<dbReference type="EMBL" id="CAIIXF020000009">
    <property type="protein sequence ID" value="CAH1794929.1"/>
    <property type="molecule type" value="Genomic_DNA"/>
</dbReference>
<evidence type="ECO:0000313" key="2">
    <source>
        <dbReference type="EMBL" id="CAH1794929.1"/>
    </source>
</evidence>
<dbReference type="AlphaFoldDB" id="A0A8J1XYI9"/>
<feature type="region of interest" description="Disordered" evidence="1">
    <location>
        <begin position="142"/>
        <end position="195"/>
    </location>
</feature>
<feature type="compositionally biased region" description="Acidic residues" evidence="1">
    <location>
        <begin position="476"/>
        <end position="488"/>
    </location>
</feature>
<feature type="compositionally biased region" description="Polar residues" evidence="1">
    <location>
        <begin position="82"/>
        <end position="103"/>
    </location>
</feature>
<evidence type="ECO:0000313" key="3">
    <source>
        <dbReference type="Proteomes" id="UP000749559"/>
    </source>
</evidence>
<keyword evidence="3" id="KW-1185">Reference proteome</keyword>
<feature type="region of interest" description="Disordered" evidence="1">
    <location>
        <begin position="349"/>
        <end position="488"/>
    </location>
</feature>
<feature type="compositionally biased region" description="Acidic residues" evidence="1">
    <location>
        <begin position="403"/>
        <end position="434"/>
    </location>
</feature>
<feature type="region of interest" description="Disordered" evidence="1">
    <location>
        <begin position="217"/>
        <end position="236"/>
    </location>
</feature>
<gene>
    <name evidence="2" type="ORF">OFUS_LOCUS19544</name>
</gene>
<feature type="compositionally biased region" description="Low complexity" evidence="1">
    <location>
        <begin position="602"/>
        <end position="615"/>
    </location>
</feature>
<feature type="non-terminal residue" evidence="2">
    <location>
        <position position="1"/>
    </location>
</feature>
<feature type="compositionally biased region" description="Polar residues" evidence="1">
    <location>
        <begin position="28"/>
        <end position="47"/>
    </location>
</feature>
<accession>A0A8J1XYI9</accession>
<feature type="region of interest" description="Disordered" evidence="1">
    <location>
        <begin position="14"/>
        <end position="125"/>
    </location>
</feature>
<reference evidence="2" key="1">
    <citation type="submission" date="2022-03" db="EMBL/GenBank/DDBJ databases">
        <authorList>
            <person name="Martin C."/>
        </authorList>
    </citation>
    <scope>NUCLEOTIDE SEQUENCE</scope>
</reference>
<comment type="caution">
    <text evidence="2">The sequence shown here is derived from an EMBL/GenBank/DDBJ whole genome shotgun (WGS) entry which is preliminary data.</text>
</comment>
<sequence length="615" mass="66992">MAAVDNKFQFVKQVAKKSTSKPPVCLNSGDSNNGLSTLTYNSLNGSSRNEDHLRTMSSTGEDSEDDMEEIDNRIIPEEETETMSINGTDSVSNQANSSDSNSHQMKRVKATARKSMKPSATAQQQIADIEKRQADMLAIAQNGNDSSQASELNNTDTNDTKESNGITNNTNTNTVSSDNIDDSNNSSSKSAQNDPKFKILGKIRTSFKGILNTITKPEVSSTNSDDTTNDLDNEPPAKKLAIFEQEEVAHAPEKSSSLDSCDKEVQRTLAGAFEEDPDSNSTSQDNYSANDSSTNDVRSTTNELPSITNEVPNLNNGSWDKLGADSDSEINPIEVVDETQEFIEDINDTLSANQTDTDKKDEDPLGGATQELIKDITEAFKSNQTESDGSVKINDMNSSDTNNTEDDLLLGDNENDELNDKPTEDDDALLDQEDEAKSENIKSHQSASNLSEDEAVRESMERSVEEKVGVHNAVEEINDEDLDNMGEDDIMGDIECEAEVDDDGDEFMDALTGLQEDEQDKVSNLDDCNSETGENNIEAKLGSEKPIISEALEELSQSEMQVESNEVLSKTVESPSDIVESSSETAVSFPKNIESPSEIIDSQSENSSKSLSETL</sequence>
<name>A0A8J1XYI9_OWEFU</name>
<feature type="compositionally biased region" description="Basic residues" evidence="1">
    <location>
        <begin position="104"/>
        <end position="116"/>
    </location>
</feature>
<feature type="compositionally biased region" description="Polar residues" evidence="1">
    <location>
        <begin position="279"/>
        <end position="317"/>
    </location>
</feature>
<feature type="compositionally biased region" description="Polar residues" evidence="1">
    <location>
        <begin position="142"/>
        <end position="157"/>
    </location>
</feature>
<evidence type="ECO:0000256" key="1">
    <source>
        <dbReference type="SAM" id="MobiDB-lite"/>
    </source>
</evidence>
<dbReference type="Proteomes" id="UP000749559">
    <property type="component" value="Unassembled WGS sequence"/>
</dbReference>
<feature type="compositionally biased region" description="Polar residues" evidence="1">
    <location>
        <begin position="556"/>
        <end position="586"/>
    </location>
</feature>